<protein>
    <recommendedName>
        <fullName evidence="2">F-box domain-containing protein</fullName>
    </recommendedName>
</protein>
<dbReference type="SMART" id="SM00256">
    <property type="entry name" value="FBOX"/>
    <property type="match status" value="1"/>
</dbReference>
<dbReference type="InterPro" id="IPR001810">
    <property type="entry name" value="F-box_dom"/>
</dbReference>
<name>A0AAD8WQ81_LOLMU</name>
<sequence length="387" mass="42581">MGKRNSRQVLPRPRQINTGAMGKKGSRDDRLSALPDDILVNILDRLNVREAARTSILSKRWIRLSSELSHLIINAKEFVLEGVSNSNASVDDLVQINAAAVEGTKGMLARRVPGEYTIRLLSTTFYLRDVVPISIGHAVGNAMATHKIEKAEFTLLTEKERLQCTFDDIVNYGAQFVSFFNECQVAFSGLTRLYLQNLKFAESDVVSNILVTCGTPCDPHRRATGRLCGPSLEDGASRSPSHSRLYGVGRRCPPVGFASTHLARRWDNLQRQPSRHPHRRWRKTHTVFIEVAEETRSRTGILASSSRPRSRPNRLFPLHPLPGIGTNVVKLGYHPGEGSDEGGCSHGKGEEADPSGRTISHAPPALPVFGVDLSGDGKRDSGSHRTS</sequence>
<reference evidence="3" key="1">
    <citation type="submission" date="2023-07" db="EMBL/GenBank/DDBJ databases">
        <title>A chromosome-level genome assembly of Lolium multiflorum.</title>
        <authorList>
            <person name="Chen Y."/>
            <person name="Copetti D."/>
            <person name="Kolliker R."/>
            <person name="Studer B."/>
        </authorList>
    </citation>
    <scope>NUCLEOTIDE SEQUENCE</scope>
    <source>
        <strain evidence="3">02402/16</strain>
        <tissue evidence="3">Leaf</tissue>
    </source>
</reference>
<gene>
    <name evidence="3" type="ORF">QYE76_056792</name>
</gene>
<organism evidence="3 4">
    <name type="scientific">Lolium multiflorum</name>
    <name type="common">Italian ryegrass</name>
    <name type="synonym">Lolium perenne subsp. multiflorum</name>
    <dbReference type="NCBI Taxonomy" id="4521"/>
    <lineage>
        <taxon>Eukaryota</taxon>
        <taxon>Viridiplantae</taxon>
        <taxon>Streptophyta</taxon>
        <taxon>Embryophyta</taxon>
        <taxon>Tracheophyta</taxon>
        <taxon>Spermatophyta</taxon>
        <taxon>Magnoliopsida</taxon>
        <taxon>Liliopsida</taxon>
        <taxon>Poales</taxon>
        <taxon>Poaceae</taxon>
        <taxon>BOP clade</taxon>
        <taxon>Pooideae</taxon>
        <taxon>Poodae</taxon>
        <taxon>Poeae</taxon>
        <taxon>Poeae Chloroplast Group 2 (Poeae type)</taxon>
        <taxon>Loliodinae</taxon>
        <taxon>Loliinae</taxon>
        <taxon>Lolium</taxon>
    </lineage>
</organism>
<evidence type="ECO:0000313" key="4">
    <source>
        <dbReference type="Proteomes" id="UP001231189"/>
    </source>
</evidence>
<keyword evidence="4" id="KW-1185">Reference proteome</keyword>
<comment type="caution">
    <text evidence="3">The sequence shown here is derived from an EMBL/GenBank/DDBJ whole genome shotgun (WGS) entry which is preliminary data.</text>
</comment>
<accession>A0AAD8WQ81</accession>
<proteinExistence type="predicted"/>
<dbReference type="Gene3D" id="1.20.1280.50">
    <property type="match status" value="1"/>
</dbReference>
<evidence type="ECO:0000313" key="3">
    <source>
        <dbReference type="EMBL" id="KAK1668633.1"/>
    </source>
</evidence>
<dbReference type="InterPro" id="IPR044997">
    <property type="entry name" value="F-box_plant"/>
</dbReference>
<dbReference type="InterPro" id="IPR036047">
    <property type="entry name" value="F-box-like_dom_sf"/>
</dbReference>
<dbReference type="PROSITE" id="PS50181">
    <property type="entry name" value="FBOX"/>
    <property type="match status" value="1"/>
</dbReference>
<feature type="region of interest" description="Disordered" evidence="1">
    <location>
        <begin position="332"/>
        <end position="387"/>
    </location>
</feature>
<evidence type="ECO:0000259" key="2">
    <source>
        <dbReference type="PROSITE" id="PS50181"/>
    </source>
</evidence>
<dbReference type="Proteomes" id="UP001231189">
    <property type="component" value="Unassembled WGS sequence"/>
</dbReference>
<evidence type="ECO:0000256" key="1">
    <source>
        <dbReference type="SAM" id="MobiDB-lite"/>
    </source>
</evidence>
<feature type="compositionally biased region" description="Basic and acidic residues" evidence="1">
    <location>
        <begin position="375"/>
        <end position="387"/>
    </location>
</feature>
<dbReference type="Pfam" id="PF00646">
    <property type="entry name" value="F-box"/>
    <property type="match status" value="1"/>
</dbReference>
<dbReference type="SUPFAM" id="SSF81383">
    <property type="entry name" value="F-box domain"/>
    <property type="match status" value="1"/>
</dbReference>
<dbReference type="PANTHER" id="PTHR32153">
    <property type="entry name" value="OJ000223_09.16 PROTEIN"/>
    <property type="match status" value="1"/>
</dbReference>
<feature type="domain" description="F-box" evidence="2">
    <location>
        <begin position="28"/>
        <end position="75"/>
    </location>
</feature>
<feature type="region of interest" description="Disordered" evidence="1">
    <location>
        <begin position="299"/>
        <end position="319"/>
    </location>
</feature>
<dbReference type="AlphaFoldDB" id="A0AAD8WQ81"/>
<dbReference type="EMBL" id="JAUUTY010000003">
    <property type="protein sequence ID" value="KAK1668633.1"/>
    <property type="molecule type" value="Genomic_DNA"/>
</dbReference>
<feature type="region of interest" description="Disordered" evidence="1">
    <location>
        <begin position="1"/>
        <end position="29"/>
    </location>
</feature>